<reference evidence="3" key="1">
    <citation type="journal article" date="2016" name="Insect Biochem. Mol. Biol.">
        <title>Multifaceted biological insights from a draft genome sequence of the tobacco hornworm moth, Manduca sexta.</title>
        <authorList>
            <person name="Kanost M.R."/>
            <person name="Arrese E.L."/>
            <person name="Cao X."/>
            <person name="Chen Y.R."/>
            <person name="Chellapilla S."/>
            <person name="Goldsmith M.R."/>
            <person name="Grosse-Wilde E."/>
            <person name="Heckel D.G."/>
            <person name="Herndon N."/>
            <person name="Jiang H."/>
            <person name="Papanicolaou A."/>
            <person name="Qu J."/>
            <person name="Soulages J.L."/>
            <person name="Vogel H."/>
            <person name="Walters J."/>
            <person name="Waterhouse R.M."/>
            <person name="Ahn S.J."/>
            <person name="Almeida F.C."/>
            <person name="An C."/>
            <person name="Aqrawi P."/>
            <person name="Bretschneider A."/>
            <person name="Bryant W.B."/>
            <person name="Bucks S."/>
            <person name="Chao H."/>
            <person name="Chevignon G."/>
            <person name="Christen J.M."/>
            <person name="Clarke D.F."/>
            <person name="Dittmer N.T."/>
            <person name="Ferguson L.C.F."/>
            <person name="Garavelou S."/>
            <person name="Gordon K.H.J."/>
            <person name="Gunaratna R.T."/>
            <person name="Han Y."/>
            <person name="Hauser F."/>
            <person name="He Y."/>
            <person name="Heidel-Fischer H."/>
            <person name="Hirsh A."/>
            <person name="Hu Y."/>
            <person name="Jiang H."/>
            <person name="Kalra D."/>
            <person name="Klinner C."/>
            <person name="Konig C."/>
            <person name="Kovar C."/>
            <person name="Kroll A.R."/>
            <person name="Kuwar S.S."/>
            <person name="Lee S.L."/>
            <person name="Lehman R."/>
            <person name="Li K."/>
            <person name="Li Z."/>
            <person name="Liang H."/>
            <person name="Lovelace S."/>
            <person name="Lu Z."/>
            <person name="Mansfield J.H."/>
            <person name="McCulloch K.J."/>
            <person name="Mathew T."/>
            <person name="Morton B."/>
            <person name="Muzny D.M."/>
            <person name="Neunemann D."/>
            <person name="Ongeri F."/>
            <person name="Pauchet Y."/>
            <person name="Pu L.L."/>
            <person name="Pyrousis I."/>
            <person name="Rao X.J."/>
            <person name="Redding A."/>
            <person name="Roesel C."/>
            <person name="Sanchez-Gracia A."/>
            <person name="Schaack S."/>
            <person name="Shukla A."/>
            <person name="Tetreau G."/>
            <person name="Wang Y."/>
            <person name="Xiong G.H."/>
            <person name="Traut W."/>
            <person name="Walsh T.K."/>
            <person name="Worley K.C."/>
            <person name="Wu D."/>
            <person name="Wu W."/>
            <person name="Wu Y.Q."/>
            <person name="Zhang X."/>
            <person name="Zou Z."/>
            <person name="Zucker H."/>
            <person name="Briscoe A.D."/>
            <person name="Burmester T."/>
            <person name="Clem R.J."/>
            <person name="Feyereisen R."/>
            <person name="Grimmelikhuijzen C.J.P."/>
            <person name="Hamodrakas S.J."/>
            <person name="Hansson B.S."/>
            <person name="Huguet E."/>
            <person name="Jermiin L.S."/>
            <person name="Lan Q."/>
            <person name="Lehman H.K."/>
            <person name="Lorenzen M."/>
            <person name="Merzendorfer H."/>
            <person name="Michalopoulos I."/>
            <person name="Morton D.B."/>
            <person name="Muthukrishnan S."/>
            <person name="Oakeshott J.G."/>
            <person name="Palmer W."/>
            <person name="Park Y."/>
            <person name="Passarelli A.L."/>
            <person name="Rozas J."/>
            <person name="Schwartz L.M."/>
            <person name="Smith W."/>
            <person name="Southgate A."/>
            <person name="Vilcinskas A."/>
            <person name="Vogt R."/>
            <person name="Wang P."/>
            <person name="Werren J."/>
            <person name="Yu X.Q."/>
            <person name="Zhou J.J."/>
            <person name="Brown S.J."/>
            <person name="Scherer S.E."/>
            <person name="Richards S."/>
            <person name="Blissard G.W."/>
        </authorList>
    </citation>
    <scope>NUCLEOTIDE SEQUENCE</scope>
</reference>
<evidence type="ECO:0000313" key="3">
    <source>
        <dbReference type="EMBL" id="KAG6463830.1"/>
    </source>
</evidence>
<keyword evidence="2" id="KW-0812">Transmembrane</keyword>
<dbReference type="GO" id="GO:0015485">
    <property type="term" value="F:cholesterol binding"/>
    <property type="evidence" value="ECO:0007669"/>
    <property type="project" value="TreeGrafter"/>
</dbReference>
<keyword evidence="4" id="KW-1185">Reference proteome</keyword>
<name>A0A921ZT00_MANSE</name>
<keyword evidence="2" id="KW-0472">Membrane</keyword>
<evidence type="ECO:0000256" key="2">
    <source>
        <dbReference type="SAM" id="Phobius"/>
    </source>
</evidence>
<evidence type="ECO:0000313" key="4">
    <source>
        <dbReference type="Proteomes" id="UP000791440"/>
    </source>
</evidence>
<organism evidence="3 4">
    <name type="scientific">Manduca sexta</name>
    <name type="common">Tobacco hawkmoth</name>
    <name type="synonym">Tobacco hornworm</name>
    <dbReference type="NCBI Taxonomy" id="7130"/>
    <lineage>
        <taxon>Eukaryota</taxon>
        <taxon>Metazoa</taxon>
        <taxon>Ecdysozoa</taxon>
        <taxon>Arthropoda</taxon>
        <taxon>Hexapoda</taxon>
        <taxon>Insecta</taxon>
        <taxon>Pterygota</taxon>
        <taxon>Neoptera</taxon>
        <taxon>Endopterygota</taxon>
        <taxon>Lepidoptera</taxon>
        <taxon>Glossata</taxon>
        <taxon>Ditrysia</taxon>
        <taxon>Bombycoidea</taxon>
        <taxon>Sphingidae</taxon>
        <taxon>Sphinginae</taxon>
        <taxon>Sphingini</taxon>
        <taxon>Manduca</taxon>
    </lineage>
</organism>
<dbReference type="AlphaFoldDB" id="A0A921ZT00"/>
<comment type="caution">
    <text evidence="3">The sequence shown here is derived from an EMBL/GenBank/DDBJ whole genome shotgun (WGS) entry which is preliminary data.</text>
</comment>
<proteinExistence type="inferred from homology"/>
<dbReference type="Proteomes" id="UP000791440">
    <property type="component" value="Unassembled WGS sequence"/>
</dbReference>
<sequence>MELGGKVHIMCADTGYHADVEFKLRSFLGSSDQTNAISGRIKKGKDTIATVDGYWDGKIDIKDKKTGEETSLLDVALLKEQRLPRYLMRLDNQKDYESQTLWLKVSEAILNDDQVAATEQKTIIEEAQRARARNLVAPWVPRFFHRDLHVMAPDDAALREQTMAIERLSKTVEAMNESQRVATAYRTQNMGRIPTATHSWDLFGGFVLALVLQALLNWIFYHKD</sequence>
<dbReference type="GO" id="GO:0032541">
    <property type="term" value="C:cortical endoplasmic reticulum"/>
    <property type="evidence" value="ECO:0007669"/>
    <property type="project" value="TreeGrafter"/>
</dbReference>
<keyword evidence="2" id="KW-1133">Transmembrane helix</keyword>
<gene>
    <name evidence="3" type="ORF">O3G_MSEX014091</name>
</gene>
<dbReference type="GO" id="GO:0016020">
    <property type="term" value="C:membrane"/>
    <property type="evidence" value="ECO:0007669"/>
    <property type="project" value="TreeGrafter"/>
</dbReference>
<dbReference type="EMBL" id="JH669040">
    <property type="protein sequence ID" value="KAG6463830.1"/>
    <property type="molecule type" value="Genomic_DNA"/>
</dbReference>
<reference evidence="3" key="2">
    <citation type="submission" date="2020-12" db="EMBL/GenBank/DDBJ databases">
        <authorList>
            <person name="Kanost M."/>
        </authorList>
    </citation>
    <scope>NUCLEOTIDE SEQUENCE</scope>
</reference>
<comment type="similarity">
    <text evidence="1">Belongs to the OSBP family.</text>
</comment>
<protein>
    <submittedName>
        <fullName evidence="3">Uncharacterized protein</fullName>
    </submittedName>
</protein>
<dbReference type="EMBL" id="JH669040">
    <property type="protein sequence ID" value="KAG6463829.1"/>
    <property type="molecule type" value="Genomic_DNA"/>
</dbReference>
<evidence type="ECO:0000256" key="1">
    <source>
        <dbReference type="ARBA" id="ARBA00008842"/>
    </source>
</evidence>
<accession>A0A921ZT00</accession>
<dbReference type="Pfam" id="PF01237">
    <property type="entry name" value="Oxysterol_BP"/>
    <property type="match status" value="1"/>
</dbReference>
<dbReference type="GO" id="GO:0005829">
    <property type="term" value="C:cytosol"/>
    <property type="evidence" value="ECO:0007669"/>
    <property type="project" value="TreeGrafter"/>
</dbReference>
<dbReference type="PANTHER" id="PTHR10972:SF102">
    <property type="entry name" value="OXYSTEROL-BINDING PROTEIN"/>
    <property type="match status" value="1"/>
</dbReference>
<dbReference type="InterPro" id="IPR000648">
    <property type="entry name" value="Oxysterol-bd"/>
</dbReference>
<dbReference type="PANTHER" id="PTHR10972">
    <property type="entry name" value="OXYSTEROL-BINDING PROTEIN-RELATED"/>
    <property type="match status" value="1"/>
</dbReference>
<feature type="transmembrane region" description="Helical" evidence="2">
    <location>
        <begin position="200"/>
        <end position="221"/>
    </location>
</feature>